<proteinExistence type="predicted"/>
<reference evidence="1 2" key="1">
    <citation type="submission" date="2023-07" db="EMBL/GenBank/DDBJ databases">
        <title>Genomic Encyclopedia of Type Strains, Phase IV (KMG-IV): sequencing the most valuable type-strain genomes for metagenomic binning, comparative biology and taxonomic classification.</title>
        <authorList>
            <person name="Goeker M."/>
        </authorList>
    </citation>
    <scope>NUCLEOTIDE SEQUENCE [LARGE SCALE GENOMIC DNA]</scope>
    <source>
        <strain evidence="1 2">DSM 20694</strain>
    </source>
</reference>
<organism evidence="1 2">
    <name type="scientific">Eubacterium multiforme</name>
    <dbReference type="NCBI Taxonomy" id="83339"/>
    <lineage>
        <taxon>Bacteria</taxon>
        <taxon>Bacillati</taxon>
        <taxon>Bacillota</taxon>
        <taxon>Clostridia</taxon>
        <taxon>Eubacteriales</taxon>
        <taxon>Eubacteriaceae</taxon>
        <taxon>Eubacterium</taxon>
    </lineage>
</organism>
<dbReference type="RefSeq" id="WP_380081541.1">
    <property type="nucleotide sequence ID" value="NZ_JBHSHR010000042.1"/>
</dbReference>
<protein>
    <submittedName>
        <fullName evidence="1">Uncharacterized protein</fullName>
    </submittedName>
</protein>
<dbReference type="Proteomes" id="UP001228504">
    <property type="component" value="Unassembled WGS sequence"/>
</dbReference>
<gene>
    <name evidence="1" type="ORF">J2S18_003068</name>
</gene>
<evidence type="ECO:0000313" key="2">
    <source>
        <dbReference type="Proteomes" id="UP001228504"/>
    </source>
</evidence>
<evidence type="ECO:0000313" key="1">
    <source>
        <dbReference type="EMBL" id="MDQ0151092.1"/>
    </source>
</evidence>
<dbReference type="EMBL" id="JAUSUF010000017">
    <property type="protein sequence ID" value="MDQ0151092.1"/>
    <property type="molecule type" value="Genomic_DNA"/>
</dbReference>
<keyword evidence="2" id="KW-1185">Reference proteome</keyword>
<sequence>MEINYEKSLLGGLTIPKSAIYEEKIDTHGGFHGDGDYFTKIKVPKDDFDTLYKKASESKEWKSLPIENKIAIPLLYGGDYNNIHYGTLGSGKKIPKNIKHGLYYYKNKYKEMYPDDKDNYDIPFNYIVSVLDKDNNLIYVYEFDS</sequence>
<accession>A0ABT9UXQ0</accession>
<comment type="caution">
    <text evidence="1">The sequence shown here is derived from an EMBL/GenBank/DDBJ whole genome shotgun (WGS) entry which is preliminary data.</text>
</comment>
<name>A0ABT9UXQ0_9FIRM</name>